<gene>
    <name evidence="4" type="ORF">IAB07_05430</name>
</gene>
<keyword evidence="2" id="KW-0472">Membrane</keyword>
<keyword evidence="2" id="KW-1133">Transmembrane helix</keyword>
<feature type="transmembrane region" description="Helical" evidence="2">
    <location>
        <begin position="118"/>
        <end position="143"/>
    </location>
</feature>
<dbReference type="Proteomes" id="UP000824145">
    <property type="component" value="Unassembled WGS sequence"/>
</dbReference>
<proteinExistence type="predicted"/>
<evidence type="ECO:0000256" key="1">
    <source>
        <dbReference type="SAM" id="MobiDB-lite"/>
    </source>
</evidence>
<feature type="region of interest" description="Disordered" evidence="1">
    <location>
        <begin position="24"/>
        <end position="76"/>
    </location>
</feature>
<dbReference type="InterPro" id="IPR026870">
    <property type="entry name" value="Zinc_ribbon_dom"/>
</dbReference>
<evidence type="ECO:0000313" key="4">
    <source>
        <dbReference type="EMBL" id="HIU63187.1"/>
    </source>
</evidence>
<evidence type="ECO:0000313" key="5">
    <source>
        <dbReference type="Proteomes" id="UP000824145"/>
    </source>
</evidence>
<protein>
    <submittedName>
        <fullName evidence="4">Zinc ribbon domain-containing protein</fullName>
    </submittedName>
</protein>
<dbReference type="EMBL" id="DVNJ01000030">
    <property type="protein sequence ID" value="HIU63187.1"/>
    <property type="molecule type" value="Genomic_DNA"/>
</dbReference>
<feature type="transmembrane region" description="Helical" evidence="2">
    <location>
        <begin position="86"/>
        <end position="106"/>
    </location>
</feature>
<dbReference type="AlphaFoldDB" id="A0A9D1SKQ3"/>
<organism evidence="4 5">
    <name type="scientific">Candidatus Caccalectryoclostridium excrementigallinarum</name>
    <dbReference type="NCBI Taxonomy" id="2840710"/>
    <lineage>
        <taxon>Bacteria</taxon>
        <taxon>Bacillati</taxon>
        <taxon>Bacillota</taxon>
        <taxon>Clostridia</taxon>
        <taxon>Christensenellales</taxon>
        <taxon>Christensenellaceae</taxon>
        <taxon>Christensenellaceae incertae sedis</taxon>
        <taxon>Candidatus Caccalectryoclostridium</taxon>
    </lineage>
</organism>
<accession>A0A9D1SKQ3</accession>
<name>A0A9D1SKQ3_9FIRM</name>
<evidence type="ECO:0000259" key="3">
    <source>
        <dbReference type="Pfam" id="PF13240"/>
    </source>
</evidence>
<evidence type="ECO:0000256" key="2">
    <source>
        <dbReference type="SAM" id="Phobius"/>
    </source>
</evidence>
<reference evidence="4" key="1">
    <citation type="submission" date="2020-10" db="EMBL/GenBank/DDBJ databases">
        <authorList>
            <person name="Gilroy R."/>
        </authorList>
    </citation>
    <scope>NUCLEOTIDE SEQUENCE</scope>
    <source>
        <strain evidence="4">9366</strain>
    </source>
</reference>
<comment type="caution">
    <text evidence="4">The sequence shown here is derived from an EMBL/GenBank/DDBJ whole genome shotgun (WGS) entry which is preliminary data.</text>
</comment>
<sequence>MFCHNCGKKLSDDAKFCKFCGAKQEEEEKSEDLFGFDEKKDEAEGAKAGREDAFAHGDPRPSGAPPAGGYVPPQYNRYAPDDAPNAGYGVLSFFFPIVGLILALIWRDNYPKRARSCAIGTIVGVAVGVVFSIILTIVTLVIADNAGFYYYY</sequence>
<feature type="compositionally biased region" description="Basic and acidic residues" evidence="1">
    <location>
        <begin position="36"/>
        <end position="59"/>
    </location>
</feature>
<dbReference type="Pfam" id="PF13240">
    <property type="entry name" value="Zn_Ribbon_1"/>
    <property type="match status" value="1"/>
</dbReference>
<reference evidence="4" key="2">
    <citation type="journal article" date="2021" name="PeerJ">
        <title>Extensive microbial diversity within the chicken gut microbiome revealed by metagenomics and culture.</title>
        <authorList>
            <person name="Gilroy R."/>
            <person name="Ravi A."/>
            <person name="Getino M."/>
            <person name="Pursley I."/>
            <person name="Horton D.L."/>
            <person name="Alikhan N.F."/>
            <person name="Baker D."/>
            <person name="Gharbi K."/>
            <person name="Hall N."/>
            <person name="Watson M."/>
            <person name="Adriaenssens E.M."/>
            <person name="Foster-Nyarko E."/>
            <person name="Jarju S."/>
            <person name="Secka A."/>
            <person name="Antonio M."/>
            <person name="Oren A."/>
            <person name="Chaudhuri R.R."/>
            <person name="La Ragione R."/>
            <person name="Hildebrand F."/>
            <person name="Pallen M.J."/>
        </authorList>
    </citation>
    <scope>NUCLEOTIDE SEQUENCE</scope>
    <source>
        <strain evidence="4">9366</strain>
    </source>
</reference>
<feature type="domain" description="Zinc-ribbon" evidence="3">
    <location>
        <begin position="2"/>
        <end position="23"/>
    </location>
</feature>
<keyword evidence="2" id="KW-0812">Transmembrane</keyword>